<keyword evidence="7 9" id="KW-0067">ATP-binding</keyword>
<keyword evidence="5 9" id="KW-0235">DNA replication</keyword>
<dbReference type="SUPFAM" id="SSF52540">
    <property type="entry name" value="P-loop containing nucleoside triphosphate hydrolases"/>
    <property type="match status" value="1"/>
</dbReference>
<reference evidence="12 13" key="1">
    <citation type="submission" date="2024-03" db="EMBL/GenBank/DDBJ databases">
        <title>High-quality draft genome sequence of Oceanobacter sp. wDCs-4.</title>
        <authorList>
            <person name="Dong C."/>
        </authorList>
    </citation>
    <scope>NUCLEOTIDE SEQUENCE [LARGE SCALE GENOMIC DNA]</scope>
    <source>
        <strain evidence="13">wDCs-4</strain>
    </source>
</reference>
<feature type="binding site" evidence="9">
    <location>
        <begin position="30"/>
        <end position="37"/>
    </location>
    <ligand>
        <name>ATP</name>
        <dbReference type="ChEBI" id="CHEBI:30616"/>
    </ligand>
</feature>
<evidence type="ECO:0000256" key="2">
    <source>
        <dbReference type="ARBA" id="ARBA00008016"/>
    </source>
</evidence>
<keyword evidence="8 9" id="KW-0238">DNA-binding</keyword>
<dbReference type="NCBIfam" id="TIGR00611">
    <property type="entry name" value="recf"/>
    <property type="match status" value="1"/>
</dbReference>
<keyword evidence="4 9" id="KW-0963">Cytoplasm</keyword>
<dbReference type="InterPro" id="IPR001238">
    <property type="entry name" value="DNA-binding_RecF"/>
</dbReference>
<dbReference type="InterPro" id="IPR027417">
    <property type="entry name" value="P-loop_NTPase"/>
</dbReference>
<dbReference type="PROSITE" id="PS00617">
    <property type="entry name" value="RECF_1"/>
    <property type="match status" value="1"/>
</dbReference>
<dbReference type="PANTHER" id="PTHR32182:SF0">
    <property type="entry name" value="DNA REPLICATION AND REPAIR PROTEIN RECF"/>
    <property type="match status" value="1"/>
</dbReference>
<dbReference type="Pfam" id="PF02463">
    <property type="entry name" value="SMC_N"/>
    <property type="match status" value="1"/>
</dbReference>
<evidence type="ECO:0000256" key="7">
    <source>
        <dbReference type="ARBA" id="ARBA00022840"/>
    </source>
</evidence>
<evidence type="ECO:0000259" key="11">
    <source>
        <dbReference type="Pfam" id="PF02463"/>
    </source>
</evidence>
<sequence length="365" mass="41698">MPIRRLSVRGVRNLAPLDIHPHSRVNFIYGDNGSGKSSLLESIALLSSGKSFRSTQIKQLIHHDADRLELECELDGTTGADAQTQDLYSLRLRNGDVLFRLDGSVLTSQAQVATRLPVQVIEPNTFRLLVGSPEDRRQFLDWGVFHVEPGFIEEWRIFRKVLKQRNSVLKQKEVSWLDVWDGGFIEASEKIHQYRLAYLKVFVPQFESTLAALDAEIKVRLHYYPGWEKDSQLKDILTRQQDRDLQLGYTQSGPHRAELRIRVDKLPAADVLSRGQQKTVVAALKLTQGILYKQSCGNAPIYLVDDLASELDSRHRLALCQVLEDLKCQVFITSIEKQQLMDSWTPSEFKVFHVEHGKIEEESLP</sequence>
<dbReference type="InterPro" id="IPR018078">
    <property type="entry name" value="DNA-binding_RecF_CS"/>
</dbReference>
<evidence type="ECO:0000256" key="5">
    <source>
        <dbReference type="ARBA" id="ARBA00022705"/>
    </source>
</evidence>
<name>A0ABW8NLV4_9GAMM</name>
<gene>
    <name evidence="9 12" type="primary">recF</name>
    <name evidence="12" type="ORF">WG929_16245</name>
</gene>
<dbReference type="Proteomes" id="UP001620597">
    <property type="component" value="Unassembled WGS sequence"/>
</dbReference>
<evidence type="ECO:0000313" key="13">
    <source>
        <dbReference type="Proteomes" id="UP001620597"/>
    </source>
</evidence>
<keyword evidence="9 10" id="KW-0227">DNA damage</keyword>
<evidence type="ECO:0000256" key="4">
    <source>
        <dbReference type="ARBA" id="ARBA00022490"/>
    </source>
</evidence>
<evidence type="ECO:0000256" key="10">
    <source>
        <dbReference type="RuleBase" id="RU000578"/>
    </source>
</evidence>
<evidence type="ECO:0000256" key="6">
    <source>
        <dbReference type="ARBA" id="ARBA00022741"/>
    </source>
</evidence>
<keyword evidence="9 10" id="KW-0742">SOS response</keyword>
<comment type="subcellular location">
    <subcellularLocation>
        <location evidence="1 9 10">Cytoplasm</location>
    </subcellularLocation>
</comment>
<keyword evidence="9 10" id="KW-0234">DNA repair</keyword>
<dbReference type="InterPro" id="IPR042174">
    <property type="entry name" value="RecF_2"/>
</dbReference>
<feature type="domain" description="RecF/RecN/SMC N-terminal" evidence="11">
    <location>
        <begin position="3"/>
        <end position="358"/>
    </location>
</feature>
<keyword evidence="6 9" id="KW-0547">Nucleotide-binding</keyword>
<proteinExistence type="inferred from homology"/>
<dbReference type="Gene3D" id="3.40.50.300">
    <property type="entry name" value="P-loop containing nucleotide triphosphate hydrolases"/>
    <property type="match status" value="1"/>
</dbReference>
<comment type="function">
    <text evidence="9 10">The RecF protein is involved in DNA metabolism; it is required for DNA replication and normal SOS inducibility. RecF binds preferentially to single-stranded, linear DNA. It also seems to bind ATP.</text>
</comment>
<organism evidence="12 13">
    <name type="scientific">Oceanobacter antarcticus</name>
    <dbReference type="NCBI Taxonomy" id="3133425"/>
    <lineage>
        <taxon>Bacteria</taxon>
        <taxon>Pseudomonadati</taxon>
        <taxon>Pseudomonadota</taxon>
        <taxon>Gammaproteobacteria</taxon>
        <taxon>Oceanospirillales</taxon>
        <taxon>Oceanospirillaceae</taxon>
        <taxon>Oceanobacter</taxon>
    </lineage>
</organism>
<evidence type="ECO:0000256" key="3">
    <source>
        <dbReference type="ARBA" id="ARBA00020170"/>
    </source>
</evidence>
<dbReference type="InterPro" id="IPR003395">
    <property type="entry name" value="RecF/RecN/SMC_N"/>
</dbReference>
<keyword evidence="13" id="KW-1185">Reference proteome</keyword>
<evidence type="ECO:0000313" key="12">
    <source>
        <dbReference type="EMBL" id="MFK4753964.1"/>
    </source>
</evidence>
<dbReference type="PANTHER" id="PTHR32182">
    <property type="entry name" value="DNA REPLICATION AND REPAIR PROTEIN RECF"/>
    <property type="match status" value="1"/>
</dbReference>
<dbReference type="HAMAP" id="MF_00365">
    <property type="entry name" value="RecF"/>
    <property type="match status" value="1"/>
</dbReference>
<dbReference type="RefSeq" id="WP_416206936.1">
    <property type="nucleotide sequence ID" value="NZ_JBBKTX010000022.1"/>
</dbReference>
<dbReference type="EMBL" id="JBBKTX010000022">
    <property type="protein sequence ID" value="MFK4753964.1"/>
    <property type="molecule type" value="Genomic_DNA"/>
</dbReference>
<accession>A0ABW8NLV4</accession>
<dbReference type="PROSITE" id="PS00618">
    <property type="entry name" value="RECF_2"/>
    <property type="match status" value="1"/>
</dbReference>
<dbReference type="Gene3D" id="1.20.1050.90">
    <property type="entry name" value="RecF/RecN/SMC, N-terminal domain"/>
    <property type="match status" value="1"/>
</dbReference>
<evidence type="ECO:0000256" key="8">
    <source>
        <dbReference type="ARBA" id="ARBA00023125"/>
    </source>
</evidence>
<evidence type="ECO:0000256" key="1">
    <source>
        <dbReference type="ARBA" id="ARBA00004496"/>
    </source>
</evidence>
<protein>
    <recommendedName>
        <fullName evidence="3 9">DNA replication and repair protein RecF</fullName>
    </recommendedName>
</protein>
<evidence type="ECO:0000256" key="9">
    <source>
        <dbReference type="HAMAP-Rule" id="MF_00365"/>
    </source>
</evidence>
<comment type="caution">
    <text evidence="12">The sequence shown here is derived from an EMBL/GenBank/DDBJ whole genome shotgun (WGS) entry which is preliminary data.</text>
</comment>
<comment type="similarity">
    <text evidence="2 9 10">Belongs to the RecF family.</text>
</comment>